<dbReference type="AlphaFoldDB" id="A0A9P7E8J8"/>
<proteinExistence type="predicted"/>
<evidence type="ECO:0000313" key="2">
    <source>
        <dbReference type="Proteomes" id="UP000807769"/>
    </source>
</evidence>
<accession>A0A9P7E8J8</accession>
<keyword evidence="2" id="KW-1185">Reference proteome</keyword>
<name>A0A9P7E8J8_9AGAM</name>
<reference evidence="1" key="1">
    <citation type="journal article" date="2020" name="New Phytol.">
        <title>Comparative genomics reveals dynamic genome evolution in host specialist ectomycorrhizal fungi.</title>
        <authorList>
            <person name="Lofgren L.A."/>
            <person name="Nguyen N.H."/>
            <person name="Vilgalys R."/>
            <person name="Ruytinx J."/>
            <person name="Liao H.L."/>
            <person name="Branco S."/>
            <person name="Kuo A."/>
            <person name="LaButti K."/>
            <person name="Lipzen A."/>
            <person name="Andreopoulos W."/>
            <person name="Pangilinan J."/>
            <person name="Riley R."/>
            <person name="Hundley H."/>
            <person name="Na H."/>
            <person name="Barry K."/>
            <person name="Grigoriev I.V."/>
            <person name="Stajich J.E."/>
            <person name="Kennedy P.G."/>
        </authorList>
    </citation>
    <scope>NUCLEOTIDE SEQUENCE</scope>
    <source>
        <strain evidence="1">MN1</strain>
    </source>
</reference>
<sequence length="122" mass="13906">MSRHPRIAQNVKLFINDHTSIAEVYFYFKMTIHDQEKTFALVSEFSPPHPGLLEDSFQMVFACSYHADTSLRLVEAHTIQSVVAMVPHQFPGIDRTLFYLIEQPGLDVLTIGGIEEDIPDKD</sequence>
<protein>
    <submittedName>
        <fullName evidence="1">Uncharacterized protein</fullName>
    </submittedName>
</protein>
<dbReference type="OrthoDB" id="2669721at2759"/>
<gene>
    <name evidence="1" type="ORF">BJ212DRAFT_1482074</name>
</gene>
<evidence type="ECO:0000313" key="1">
    <source>
        <dbReference type="EMBL" id="KAG1814330.1"/>
    </source>
</evidence>
<dbReference type="RefSeq" id="XP_041191791.1">
    <property type="nucleotide sequence ID" value="XM_041340358.1"/>
</dbReference>
<comment type="caution">
    <text evidence="1">The sequence shown here is derived from an EMBL/GenBank/DDBJ whole genome shotgun (WGS) entry which is preliminary data.</text>
</comment>
<dbReference type="Proteomes" id="UP000807769">
    <property type="component" value="Unassembled WGS sequence"/>
</dbReference>
<dbReference type="GeneID" id="64634374"/>
<organism evidence="1 2">
    <name type="scientific">Suillus subaureus</name>
    <dbReference type="NCBI Taxonomy" id="48587"/>
    <lineage>
        <taxon>Eukaryota</taxon>
        <taxon>Fungi</taxon>
        <taxon>Dikarya</taxon>
        <taxon>Basidiomycota</taxon>
        <taxon>Agaricomycotina</taxon>
        <taxon>Agaricomycetes</taxon>
        <taxon>Agaricomycetidae</taxon>
        <taxon>Boletales</taxon>
        <taxon>Suillineae</taxon>
        <taxon>Suillaceae</taxon>
        <taxon>Suillus</taxon>
    </lineage>
</organism>
<dbReference type="EMBL" id="JABBWG010000021">
    <property type="protein sequence ID" value="KAG1814330.1"/>
    <property type="molecule type" value="Genomic_DNA"/>
</dbReference>